<organism evidence="1 2">
    <name type="scientific">Fictibacillus enclensis</name>
    <dbReference type="NCBI Taxonomy" id="1017270"/>
    <lineage>
        <taxon>Bacteria</taxon>
        <taxon>Bacillati</taxon>
        <taxon>Bacillota</taxon>
        <taxon>Bacilli</taxon>
        <taxon>Bacillales</taxon>
        <taxon>Fictibacillaceae</taxon>
        <taxon>Fictibacillus</taxon>
    </lineage>
</organism>
<evidence type="ECO:0000313" key="2">
    <source>
        <dbReference type="Proteomes" id="UP000054099"/>
    </source>
</evidence>
<evidence type="ECO:0000313" key="1">
    <source>
        <dbReference type="EMBL" id="KSU79744.1"/>
    </source>
</evidence>
<accession>A0A0V8IYZ1</accession>
<comment type="caution">
    <text evidence="1">The sequence shown here is derived from an EMBL/GenBank/DDBJ whole genome shotgun (WGS) entry which is preliminary data.</text>
</comment>
<gene>
    <name evidence="1" type="ORF">AS030_21050</name>
</gene>
<evidence type="ECO:0008006" key="3">
    <source>
        <dbReference type="Google" id="ProtNLM"/>
    </source>
</evidence>
<dbReference type="AlphaFoldDB" id="A0A0V8IYZ1"/>
<dbReference type="Proteomes" id="UP000054099">
    <property type="component" value="Unassembled WGS sequence"/>
</dbReference>
<sequence>MESTIYSPFEDLHFDYDKCFLCGGEPDSQEHVYPKWLQRKYDLWNKRIYFRNRTSIQYKDLKIPCCKNCNNKSLSQLENKINEAVNGGYEKFKNLDELTIMQWVSKVYYGKLFKKLNLLIDRKNKDFGTMVNKEQIFSYRGLHEFLQSLRKPIEFTGDIPWSVQVFQVHNDSRLEDYEYIDTIFITGCIRIGDIGIVYSFGDWGYAKLGNSKILNDFIDLIIHPIQLQEIAARFSYARSKVNFENLSLIVMDESRLTYIGTKPNIQLTFNHKEYFMFLQFFFVNFGNSVKLIYDETQESITSFLFENNQARVLDENGQLKCYKRT</sequence>
<dbReference type="OrthoDB" id="978976at2"/>
<proteinExistence type="predicted"/>
<dbReference type="EMBL" id="LNQN01000008">
    <property type="protein sequence ID" value="KSU79744.1"/>
    <property type="molecule type" value="Genomic_DNA"/>
</dbReference>
<dbReference type="RefSeq" id="WP_061975444.1">
    <property type="nucleotide sequence ID" value="NZ_FMAV01000006.1"/>
</dbReference>
<protein>
    <recommendedName>
        <fullName evidence="3">HNH endonuclease</fullName>
    </recommendedName>
</protein>
<reference evidence="1 2" key="1">
    <citation type="journal article" date="2014" name="Antonie Van Leeuwenhoek">
        <title>Fictibacillus enclensis sp. nov., isolated from marine sediment.</title>
        <authorList>
            <person name="Dastager S.G."/>
            <person name="Mawlankar R."/>
            <person name="Srinivasan K."/>
            <person name="Tang S.K."/>
            <person name="Lee J.C."/>
            <person name="Ramana V.V."/>
            <person name="Shouche Y.S."/>
        </authorList>
    </citation>
    <scope>NUCLEOTIDE SEQUENCE [LARGE SCALE GENOMIC DNA]</scope>
    <source>
        <strain evidence="1 2">NIO-1003</strain>
    </source>
</reference>
<name>A0A0V8IYZ1_9BACL</name>
<keyword evidence="2" id="KW-1185">Reference proteome</keyword>